<reference evidence="4" key="1">
    <citation type="submission" date="2022-10" db="EMBL/GenBank/DDBJ databases">
        <title>Determination and structural analysis of whole genome sequence of Sarocladium strictum F4-1.</title>
        <authorList>
            <person name="Hu L."/>
            <person name="Jiang Y."/>
        </authorList>
    </citation>
    <scope>NUCLEOTIDE SEQUENCE</scope>
    <source>
        <strain evidence="4">F4-1</strain>
    </source>
</reference>
<dbReference type="PROSITE" id="PS00092">
    <property type="entry name" value="N6_MTASE"/>
    <property type="match status" value="1"/>
</dbReference>
<accession>A0AA39GC50</accession>
<comment type="caution">
    <text evidence="4">The sequence shown here is derived from an EMBL/GenBank/DDBJ whole genome shotgun (WGS) entry which is preliminary data.</text>
</comment>
<dbReference type="PANTHER" id="PTHR18895">
    <property type="entry name" value="HEMK METHYLTRANSFERASE"/>
    <property type="match status" value="1"/>
</dbReference>
<dbReference type="GO" id="GO:0008276">
    <property type="term" value="F:protein methyltransferase activity"/>
    <property type="evidence" value="ECO:0007669"/>
    <property type="project" value="InterPro"/>
</dbReference>
<dbReference type="Gene3D" id="1.10.8.10">
    <property type="entry name" value="DNA helicase RuvA subunit, C-terminal domain"/>
    <property type="match status" value="1"/>
</dbReference>
<dbReference type="GO" id="GO:0005739">
    <property type="term" value="C:mitochondrion"/>
    <property type="evidence" value="ECO:0007669"/>
    <property type="project" value="TreeGrafter"/>
</dbReference>
<dbReference type="GO" id="GO:0003676">
    <property type="term" value="F:nucleic acid binding"/>
    <property type="evidence" value="ECO:0007669"/>
    <property type="project" value="InterPro"/>
</dbReference>
<proteinExistence type="predicted"/>
<dbReference type="PANTHER" id="PTHR18895:SF74">
    <property type="entry name" value="MTRF1L RELEASE FACTOR GLUTAMINE METHYLTRANSFERASE"/>
    <property type="match status" value="1"/>
</dbReference>
<keyword evidence="1" id="KW-0489">Methyltransferase</keyword>
<name>A0AA39GC50_SARSR</name>
<keyword evidence="3" id="KW-0949">S-adenosyl-L-methionine</keyword>
<evidence type="ECO:0000256" key="3">
    <source>
        <dbReference type="ARBA" id="ARBA00022691"/>
    </source>
</evidence>
<gene>
    <name evidence="4" type="ORF">NLU13_9324</name>
</gene>
<evidence type="ECO:0000313" key="5">
    <source>
        <dbReference type="Proteomes" id="UP001175261"/>
    </source>
</evidence>
<dbReference type="InterPro" id="IPR002052">
    <property type="entry name" value="DNA_methylase_N6_adenine_CS"/>
</dbReference>
<dbReference type="GO" id="GO:0032259">
    <property type="term" value="P:methylation"/>
    <property type="evidence" value="ECO:0007669"/>
    <property type="project" value="UniProtKB-KW"/>
</dbReference>
<dbReference type="InterPro" id="IPR004556">
    <property type="entry name" value="HemK-like"/>
</dbReference>
<evidence type="ECO:0000256" key="1">
    <source>
        <dbReference type="ARBA" id="ARBA00022603"/>
    </source>
</evidence>
<dbReference type="InterPro" id="IPR050320">
    <property type="entry name" value="N5-glutamine_MTase"/>
</dbReference>
<keyword evidence="5" id="KW-1185">Reference proteome</keyword>
<evidence type="ECO:0000313" key="4">
    <source>
        <dbReference type="EMBL" id="KAK0383412.1"/>
    </source>
</evidence>
<dbReference type="AlphaFoldDB" id="A0AA39GC50"/>
<dbReference type="Proteomes" id="UP001175261">
    <property type="component" value="Unassembled WGS sequence"/>
</dbReference>
<evidence type="ECO:0000256" key="2">
    <source>
        <dbReference type="ARBA" id="ARBA00022679"/>
    </source>
</evidence>
<protein>
    <submittedName>
        <fullName evidence="4">Uncharacterized protein</fullName>
    </submittedName>
</protein>
<dbReference type="NCBIfam" id="TIGR00536">
    <property type="entry name" value="hemK_fam"/>
    <property type="match status" value="1"/>
</dbReference>
<dbReference type="EMBL" id="JAPDFR010000009">
    <property type="protein sequence ID" value="KAK0383412.1"/>
    <property type="molecule type" value="Genomic_DNA"/>
</dbReference>
<dbReference type="SUPFAM" id="SSF53335">
    <property type="entry name" value="S-adenosyl-L-methionine-dependent methyltransferases"/>
    <property type="match status" value="1"/>
</dbReference>
<dbReference type="Gene3D" id="3.40.50.150">
    <property type="entry name" value="Vaccinia Virus protein VP39"/>
    <property type="match status" value="1"/>
</dbReference>
<dbReference type="InterPro" id="IPR029063">
    <property type="entry name" value="SAM-dependent_MTases_sf"/>
</dbReference>
<organism evidence="4 5">
    <name type="scientific">Sarocladium strictum</name>
    <name type="common">Black bundle disease fungus</name>
    <name type="synonym">Acremonium strictum</name>
    <dbReference type="NCBI Taxonomy" id="5046"/>
    <lineage>
        <taxon>Eukaryota</taxon>
        <taxon>Fungi</taxon>
        <taxon>Dikarya</taxon>
        <taxon>Ascomycota</taxon>
        <taxon>Pezizomycotina</taxon>
        <taxon>Sordariomycetes</taxon>
        <taxon>Hypocreomycetidae</taxon>
        <taxon>Hypocreales</taxon>
        <taxon>Sarocladiaceae</taxon>
        <taxon>Sarocladium</taxon>
    </lineage>
</organism>
<sequence>MPRIPPWLFRRARHCSPHVATLLPACRDIPSALNELRWIRDHVREAYSRLHEHHVAKLCGRRGRGEPLQYVLGTQPFGQLEIKCHRDVLIPRSETEAYTSHLAQLLISDRLGLTKPGEETGQLNIIDFCTGTGCIPLLLYAMLCSTFAKLTVRGVDISPSAVALANANIEHNVDAGNLPRSNSSQSLSIVQNDVFDAAAVADLAKLRWDVLVSNPPYVSKDVWNHGRGQLGYSVRKFEPQLALVPAEHFVPPRGVRHEDVFYAQLLDVGALLGAKVLLLEIGDQHQALRVASLCRSHPLSQNGRVELWRDWPDLEPAADEPRTLPVTDQYGQVVSLPVKGSGNLRAVLIQTRSRN</sequence>
<keyword evidence="2" id="KW-0808">Transferase</keyword>